<dbReference type="InterPro" id="IPR038588">
    <property type="entry name" value="XS_domain_sf"/>
</dbReference>
<dbReference type="Pfam" id="PF03468">
    <property type="entry name" value="XS"/>
    <property type="match status" value="1"/>
</dbReference>
<protein>
    <submittedName>
        <fullName evidence="3">Zinc finger-XS domain-containing protein</fullName>
    </submittedName>
</protein>
<proteinExistence type="predicted"/>
<evidence type="ECO:0000259" key="2">
    <source>
        <dbReference type="Pfam" id="PF03468"/>
    </source>
</evidence>
<reference evidence="3 4" key="1">
    <citation type="journal article" date="2018" name="Mol. Plant">
        <title>The genome of Artemisia annua provides insight into the evolution of Asteraceae family and artemisinin biosynthesis.</title>
        <authorList>
            <person name="Shen Q."/>
            <person name="Zhang L."/>
            <person name="Liao Z."/>
            <person name="Wang S."/>
            <person name="Yan T."/>
            <person name="Shi P."/>
            <person name="Liu M."/>
            <person name="Fu X."/>
            <person name="Pan Q."/>
            <person name="Wang Y."/>
            <person name="Lv Z."/>
            <person name="Lu X."/>
            <person name="Zhang F."/>
            <person name="Jiang W."/>
            <person name="Ma Y."/>
            <person name="Chen M."/>
            <person name="Hao X."/>
            <person name="Li L."/>
            <person name="Tang Y."/>
            <person name="Lv G."/>
            <person name="Zhou Y."/>
            <person name="Sun X."/>
            <person name="Brodelius P.E."/>
            <person name="Rose J.K.C."/>
            <person name="Tang K."/>
        </authorList>
    </citation>
    <scope>NUCLEOTIDE SEQUENCE [LARGE SCALE GENOMIC DNA]</scope>
    <source>
        <strain evidence="4">cv. Huhao1</strain>
        <tissue evidence="3">Leaf</tissue>
    </source>
</reference>
<evidence type="ECO:0000313" key="4">
    <source>
        <dbReference type="Proteomes" id="UP000245207"/>
    </source>
</evidence>
<dbReference type="EMBL" id="PKPP01000944">
    <property type="protein sequence ID" value="PWA87127.1"/>
    <property type="molecule type" value="Genomic_DNA"/>
</dbReference>
<dbReference type="GO" id="GO:0031047">
    <property type="term" value="P:regulatory ncRNA-mediated gene silencing"/>
    <property type="evidence" value="ECO:0007669"/>
    <property type="project" value="InterPro"/>
</dbReference>
<feature type="domain" description="XS" evidence="2">
    <location>
        <begin position="204"/>
        <end position="316"/>
    </location>
</feature>
<name>A0A2U1PN67_ARTAN</name>
<dbReference type="PANTHER" id="PTHR46602">
    <property type="entry name" value="PROTEIN SUPPRESSOR OF GENE SILENCING 3"/>
    <property type="match status" value="1"/>
</dbReference>
<keyword evidence="4" id="KW-1185">Reference proteome</keyword>
<dbReference type="InterPro" id="IPR044287">
    <property type="entry name" value="SGS3"/>
</dbReference>
<evidence type="ECO:0000313" key="3">
    <source>
        <dbReference type="EMBL" id="PWA87127.1"/>
    </source>
</evidence>
<dbReference type="OrthoDB" id="1936239at2759"/>
<sequence>MTTGENDRNANTDVEELNQGLGNMSLNSGKNGWEGLTEGWVTGDGSRREWTTWGGKKTGEQTDDVAEGDNAFKLYDAIDSDDEIVSDDYDSDDSQMSHDSRKKHPYFVELFESLDELTADQINEPVRQWHCPACRDGPGSIHWFRGMKAFVTHIKTKGSRRPKLHRDLADLLDEELFRRGAVAVQNAEVFGKWVGVDKGVGDWNIVWPPMVIVQNTLLEQDENEKWVGMGTHELLEYFDSFEAVKARNAFGPEGHRGMSVLIFDASAVGYLEAERLGKHFERQDLGRNAWNHHPNHIHSDGKRQLYGYLATEQDLEVFNIHSPGKLKLKYELVSYQEKVVNQYKQLSKDSQQLIWYKKMIAKQERSSKALEDAFWLLSQKLRKIEEENKIIRQRTQMYHKQNEEEMDFLEKFSKDQLKVLQDCREAQKEDLEKLQQEECKTVHAVSDVPKRNGKGENVLKSLTEDMNEIEEERVRLMKLHEEEMAEMKIKHGKEENEAKEKFNSKLDQLTKRCSQ</sequence>
<feature type="region of interest" description="Disordered" evidence="1">
    <location>
        <begin position="489"/>
        <end position="515"/>
    </location>
</feature>
<comment type="caution">
    <text evidence="3">The sequence shown here is derived from an EMBL/GenBank/DDBJ whole genome shotgun (WGS) entry which is preliminary data.</text>
</comment>
<dbReference type="GO" id="GO:0051607">
    <property type="term" value="P:defense response to virus"/>
    <property type="evidence" value="ECO:0007669"/>
    <property type="project" value="InterPro"/>
</dbReference>
<dbReference type="AlphaFoldDB" id="A0A2U1PN67"/>
<organism evidence="3 4">
    <name type="scientific">Artemisia annua</name>
    <name type="common">Sweet wormwood</name>
    <dbReference type="NCBI Taxonomy" id="35608"/>
    <lineage>
        <taxon>Eukaryota</taxon>
        <taxon>Viridiplantae</taxon>
        <taxon>Streptophyta</taxon>
        <taxon>Embryophyta</taxon>
        <taxon>Tracheophyta</taxon>
        <taxon>Spermatophyta</taxon>
        <taxon>Magnoliopsida</taxon>
        <taxon>eudicotyledons</taxon>
        <taxon>Gunneridae</taxon>
        <taxon>Pentapetalae</taxon>
        <taxon>asterids</taxon>
        <taxon>campanulids</taxon>
        <taxon>Asterales</taxon>
        <taxon>Asteraceae</taxon>
        <taxon>Asteroideae</taxon>
        <taxon>Anthemideae</taxon>
        <taxon>Artemisiinae</taxon>
        <taxon>Artemisia</taxon>
    </lineage>
</organism>
<feature type="compositionally biased region" description="Polar residues" evidence="1">
    <location>
        <begin position="20"/>
        <end position="30"/>
    </location>
</feature>
<dbReference type="Gene3D" id="3.30.70.2890">
    <property type="entry name" value="XS domain"/>
    <property type="match status" value="1"/>
</dbReference>
<gene>
    <name evidence="3" type="ORF">CTI12_AA134660</name>
</gene>
<evidence type="ECO:0000256" key="1">
    <source>
        <dbReference type="SAM" id="MobiDB-lite"/>
    </source>
</evidence>
<dbReference type="PANTHER" id="PTHR46602:SF11">
    <property type="entry name" value="ZINC FINGER-XS DOMAIN PROTEIN-RELATED"/>
    <property type="match status" value="1"/>
</dbReference>
<dbReference type="STRING" id="35608.A0A2U1PN67"/>
<dbReference type="InterPro" id="IPR005380">
    <property type="entry name" value="XS_domain"/>
</dbReference>
<accession>A0A2U1PN67</accession>
<dbReference type="Proteomes" id="UP000245207">
    <property type="component" value="Unassembled WGS sequence"/>
</dbReference>
<feature type="region of interest" description="Disordered" evidence="1">
    <location>
        <begin position="20"/>
        <end position="64"/>
    </location>
</feature>